<dbReference type="VEuPathDB" id="TriTrypDB:BSAL_64070"/>
<evidence type="ECO:0000313" key="3">
    <source>
        <dbReference type="Proteomes" id="UP000051952"/>
    </source>
</evidence>
<organism evidence="2 3">
    <name type="scientific">Bodo saltans</name>
    <name type="common">Flagellated protozoan</name>
    <dbReference type="NCBI Taxonomy" id="75058"/>
    <lineage>
        <taxon>Eukaryota</taxon>
        <taxon>Discoba</taxon>
        <taxon>Euglenozoa</taxon>
        <taxon>Kinetoplastea</taxon>
        <taxon>Metakinetoplastina</taxon>
        <taxon>Eubodonida</taxon>
        <taxon>Bodonidae</taxon>
        <taxon>Bodo</taxon>
    </lineage>
</organism>
<accession>A0A0S4ISM4</accession>
<gene>
    <name evidence="2" type="ORF">BSAL_64070</name>
</gene>
<sequence>MIPQHQQPHSPAVANNAAWSPTRAPHVQGAGTMATHRPGAATPQPLVRPSKSGAREASRSDSGDDEIGADFGGHIHMRSLSTASGSGVNFNGSQGGGQGQQQTNLSTFFLLWCKHFLISHGLHLRKASGHDSATSATALTSCCK</sequence>
<dbReference type="Proteomes" id="UP000051952">
    <property type="component" value="Unassembled WGS sequence"/>
</dbReference>
<name>A0A0S4ISM4_BODSA</name>
<dbReference type="AlphaFoldDB" id="A0A0S4ISM4"/>
<feature type="compositionally biased region" description="Basic and acidic residues" evidence="1">
    <location>
        <begin position="53"/>
        <end position="62"/>
    </location>
</feature>
<reference evidence="3" key="1">
    <citation type="submission" date="2015-09" db="EMBL/GenBank/DDBJ databases">
        <authorList>
            <consortium name="Pathogen Informatics"/>
        </authorList>
    </citation>
    <scope>NUCLEOTIDE SEQUENCE [LARGE SCALE GENOMIC DNA]</scope>
    <source>
        <strain evidence="3">Lake Konstanz</strain>
    </source>
</reference>
<feature type="region of interest" description="Disordered" evidence="1">
    <location>
        <begin position="1"/>
        <end position="99"/>
    </location>
</feature>
<evidence type="ECO:0000313" key="2">
    <source>
        <dbReference type="EMBL" id="CUF61302.1"/>
    </source>
</evidence>
<evidence type="ECO:0000256" key="1">
    <source>
        <dbReference type="SAM" id="MobiDB-lite"/>
    </source>
</evidence>
<proteinExistence type="predicted"/>
<keyword evidence="3" id="KW-1185">Reference proteome</keyword>
<protein>
    <submittedName>
        <fullName evidence="2">Uncharacterized protein</fullName>
    </submittedName>
</protein>
<dbReference type="EMBL" id="CYKH01000368">
    <property type="protein sequence ID" value="CUF61302.1"/>
    <property type="molecule type" value="Genomic_DNA"/>
</dbReference>